<feature type="chain" id="PRO_5034946480" description="Amidase domain-containing protein" evidence="1">
    <location>
        <begin position="22"/>
        <end position="657"/>
    </location>
</feature>
<dbReference type="Pfam" id="PF01425">
    <property type="entry name" value="Amidase"/>
    <property type="match status" value="1"/>
</dbReference>
<evidence type="ECO:0000256" key="1">
    <source>
        <dbReference type="SAM" id="SignalP"/>
    </source>
</evidence>
<comment type="caution">
    <text evidence="4">The sequence shown here is derived from an EMBL/GenBank/DDBJ whole genome shotgun (WGS) entry which is preliminary data.</text>
</comment>
<dbReference type="PANTHER" id="PTHR46310:SF7">
    <property type="entry name" value="AMIDASE 1"/>
    <property type="match status" value="1"/>
</dbReference>
<dbReference type="AlphaFoldDB" id="A0A8H4X517"/>
<dbReference type="InterPro" id="IPR058329">
    <property type="entry name" value="Arp1_N"/>
</dbReference>
<dbReference type="Gene3D" id="3.90.1300.10">
    <property type="entry name" value="Amidase signature (AS) domain"/>
    <property type="match status" value="1"/>
</dbReference>
<keyword evidence="5" id="KW-1185">Reference proteome</keyword>
<dbReference type="EMBL" id="JABEXW010000564">
    <property type="protein sequence ID" value="KAF4962163.1"/>
    <property type="molecule type" value="Genomic_DNA"/>
</dbReference>
<evidence type="ECO:0000259" key="3">
    <source>
        <dbReference type="Pfam" id="PF26053"/>
    </source>
</evidence>
<name>A0A8H4X517_9HYPO</name>
<proteinExistence type="predicted"/>
<dbReference type="Pfam" id="PF26053">
    <property type="entry name" value="DUF8016"/>
    <property type="match status" value="1"/>
</dbReference>
<dbReference type="SUPFAM" id="SSF75304">
    <property type="entry name" value="Amidase signature (AS) enzymes"/>
    <property type="match status" value="1"/>
</dbReference>
<dbReference type="OrthoDB" id="5238285at2759"/>
<evidence type="ECO:0000313" key="5">
    <source>
        <dbReference type="Proteomes" id="UP000622797"/>
    </source>
</evidence>
<protein>
    <recommendedName>
        <fullName evidence="6">Amidase domain-containing protein</fullName>
    </recommendedName>
</protein>
<evidence type="ECO:0008006" key="6">
    <source>
        <dbReference type="Google" id="ProtNLM"/>
    </source>
</evidence>
<feature type="signal peptide" evidence="1">
    <location>
        <begin position="1"/>
        <end position="21"/>
    </location>
</feature>
<reference evidence="4" key="1">
    <citation type="journal article" date="2020" name="BMC Genomics">
        <title>Correction to: Identification and distribution of gene clusters required for synthesis of sphingolipid metabolism inhibitors in diverse species of the filamentous fungus Fusarium.</title>
        <authorList>
            <person name="Kim H.S."/>
            <person name="Lohmar J.M."/>
            <person name="Busman M."/>
            <person name="Brown D.W."/>
            <person name="Naumann T.A."/>
            <person name="Divon H.H."/>
            <person name="Lysoe E."/>
            <person name="Uhlig S."/>
            <person name="Proctor R.H."/>
        </authorList>
    </citation>
    <scope>NUCLEOTIDE SEQUENCE</scope>
    <source>
        <strain evidence="4">NRRL 20472</strain>
    </source>
</reference>
<evidence type="ECO:0000259" key="2">
    <source>
        <dbReference type="Pfam" id="PF01425"/>
    </source>
</evidence>
<accession>A0A8H4X517</accession>
<dbReference type="Proteomes" id="UP000622797">
    <property type="component" value="Unassembled WGS sequence"/>
</dbReference>
<feature type="domain" description="Scytalone dehydratase-like protein Arp1 N-terminal" evidence="3">
    <location>
        <begin position="56"/>
        <end position="171"/>
    </location>
</feature>
<dbReference type="InterPro" id="IPR036928">
    <property type="entry name" value="AS_sf"/>
</dbReference>
<sequence>MFFASLALAHMLSHLAVPIHAYVFQTSLSVVTLGNLTYYIAGEPVVGLKHIQGFDEPSNVPLTSFVTNETSITAQVLTGLYDRYLQDDVWSPHFLDAIALQSPPRANFTSGAYAWLVKHHVKYLFASGDIQAYNSYRSIAVLPILTLGELKPGPYMLSSNELGAAAHEVYRLYADDLQAFTEGIVPVVGTNDTFTGLSLQDSATTNLLLPVPSRLYSLFDTRPLAGFRTVVKDLFHVKGLKTGGGSRVSLEMYAAQNESAVAVTKLLELGAVPIGKTKLSQFAWGIEPWKWNDYKYPWNPRGDGWLEVAFSSSGSGAAIAGYDWIDFALGSDTGGSVRMPAALGGSYGIRPTHDAMNLTGALPLSGLFDTAGIFARDPVLFSHVNKHWYTDGPVSVNKSFESFPRKLLYPTDYFPLESLKAQKVFDSFIGSLEKELGMKAKKVNITSILHASDNVYINSKSLTESLFSTALRWDSWNGIGKDLVARWKASYPKAGFPPLDLESRLGYAAHDTVNKSIYEEVVKHKAEFAAYVQDRVLRPSDATCSESILILESGASGRPCYREEFLNHEKGAGFLYMTDPKPWLNPLLLSPLLSAPQISIPIGQVDYDSPISFQVEKLPIVIDLMAYPGCDNMLMGLVETLAEKGIIKTVKVGKTAF</sequence>
<keyword evidence="1" id="KW-0732">Signal</keyword>
<evidence type="ECO:0000313" key="4">
    <source>
        <dbReference type="EMBL" id="KAF4962163.1"/>
    </source>
</evidence>
<organism evidence="4 5">
    <name type="scientific">Fusarium sarcochroum</name>
    <dbReference type="NCBI Taxonomy" id="1208366"/>
    <lineage>
        <taxon>Eukaryota</taxon>
        <taxon>Fungi</taxon>
        <taxon>Dikarya</taxon>
        <taxon>Ascomycota</taxon>
        <taxon>Pezizomycotina</taxon>
        <taxon>Sordariomycetes</taxon>
        <taxon>Hypocreomycetidae</taxon>
        <taxon>Hypocreales</taxon>
        <taxon>Nectriaceae</taxon>
        <taxon>Fusarium</taxon>
        <taxon>Fusarium lateritium species complex</taxon>
    </lineage>
</organism>
<reference evidence="4" key="2">
    <citation type="submission" date="2020-05" db="EMBL/GenBank/DDBJ databases">
        <authorList>
            <person name="Kim H.-S."/>
            <person name="Proctor R.H."/>
            <person name="Brown D.W."/>
        </authorList>
    </citation>
    <scope>NUCLEOTIDE SEQUENCE</scope>
    <source>
        <strain evidence="4">NRRL 20472</strain>
    </source>
</reference>
<gene>
    <name evidence="4" type="ORF">FSARC_9737</name>
</gene>
<feature type="domain" description="Amidase" evidence="2">
    <location>
        <begin position="221"/>
        <end position="464"/>
    </location>
</feature>
<dbReference type="InterPro" id="IPR023631">
    <property type="entry name" value="Amidase_dom"/>
</dbReference>
<dbReference type="PANTHER" id="PTHR46310">
    <property type="entry name" value="AMIDASE 1"/>
    <property type="match status" value="1"/>
</dbReference>